<evidence type="ECO:0000313" key="3">
    <source>
        <dbReference type="Proteomes" id="UP000064967"/>
    </source>
</evidence>
<dbReference type="EMBL" id="CP012333">
    <property type="protein sequence ID" value="AKU95376.1"/>
    <property type="molecule type" value="Genomic_DNA"/>
</dbReference>
<reference evidence="2 3" key="1">
    <citation type="submission" date="2015-08" db="EMBL/GenBank/DDBJ databases">
        <authorList>
            <person name="Babu N.S."/>
            <person name="Beckwith C.J."/>
            <person name="Beseler K.G."/>
            <person name="Brison A."/>
            <person name="Carone J.V."/>
            <person name="Caskin T.P."/>
            <person name="Diamond M."/>
            <person name="Durham M.E."/>
            <person name="Foxe J.M."/>
            <person name="Go M."/>
            <person name="Henderson B.A."/>
            <person name="Jones I.B."/>
            <person name="McGettigan J.A."/>
            <person name="Micheletti S.J."/>
            <person name="Nasrallah M.E."/>
            <person name="Ortiz D."/>
            <person name="Piller C.R."/>
            <person name="Privatt S.R."/>
            <person name="Schneider S.L."/>
            <person name="Sharp S."/>
            <person name="Smith T.C."/>
            <person name="Stanton J.D."/>
            <person name="Ullery H.E."/>
            <person name="Wilson R.J."/>
            <person name="Serrano M.G."/>
            <person name="Buck G."/>
            <person name="Lee V."/>
            <person name="Wang Y."/>
            <person name="Carvalho R."/>
            <person name="Voegtly L."/>
            <person name="Shi R."/>
            <person name="Duckworth R."/>
            <person name="Johnson A."/>
            <person name="Loviza R."/>
            <person name="Walstead R."/>
            <person name="Shah Z."/>
            <person name="Kiflezghi M."/>
            <person name="Wade K."/>
            <person name="Ball S.L."/>
            <person name="Bradley K.W."/>
            <person name="Asai D.J."/>
            <person name="Bowman C.A."/>
            <person name="Russell D.A."/>
            <person name="Pope W.H."/>
            <person name="Jacobs-Sera D."/>
            <person name="Hendrix R.W."/>
            <person name="Hatfull G.F."/>
        </authorList>
    </citation>
    <scope>NUCLEOTIDE SEQUENCE [LARGE SCALE GENOMIC DNA]</scope>
    <source>
        <strain evidence="2 3">DSM 27648</strain>
    </source>
</reference>
<accession>A0A0K1PPR9</accession>
<gene>
    <name evidence="2" type="ORF">AKJ09_02040</name>
</gene>
<proteinExistence type="predicted"/>
<feature type="region of interest" description="Disordered" evidence="1">
    <location>
        <begin position="1"/>
        <end position="29"/>
    </location>
</feature>
<dbReference type="Proteomes" id="UP000064967">
    <property type="component" value="Chromosome"/>
</dbReference>
<protein>
    <submittedName>
        <fullName evidence="2">Uncharacterized protein</fullName>
    </submittedName>
</protein>
<dbReference type="AlphaFoldDB" id="A0A0K1PPR9"/>
<name>A0A0K1PPR9_9BACT</name>
<evidence type="ECO:0000313" key="2">
    <source>
        <dbReference type="EMBL" id="AKU95376.1"/>
    </source>
</evidence>
<dbReference type="STRING" id="1391654.AKJ09_02040"/>
<evidence type="ECO:0000256" key="1">
    <source>
        <dbReference type="SAM" id="MobiDB-lite"/>
    </source>
</evidence>
<sequence>MVFERQAQPKYHSHLHPERSRRSTLETLFPPSRIVSTRRVYEG</sequence>
<keyword evidence="3" id="KW-1185">Reference proteome</keyword>
<dbReference type="KEGG" id="llu:AKJ09_02040"/>
<organism evidence="2 3">
    <name type="scientific">Labilithrix luteola</name>
    <dbReference type="NCBI Taxonomy" id="1391654"/>
    <lineage>
        <taxon>Bacteria</taxon>
        <taxon>Pseudomonadati</taxon>
        <taxon>Myxococcota</taxon>
        <taxon>Polyangia</taxon>
        <taxon>Polyangiales</taxon>
        <taxon>Labilitrichaceae</taxon>
        <taxon>Labilithrix</taxon>
    </lineage>
</organism>
<feature type="compositionally biased region" description="Basic and acidic residues" evidence="1">
    <location>
        <begin position="15"/>
        <end position="24"/>
    </location>
</feature>